<evidence type="ECO:0000313" key="4">
    <source>
        <dbReference type="Proteomes" id="UP000266673"/>
    </source>
</evidence>
<feature type="transmembrane region" description="Helical" evidence="2">
    <location>
        <begin position="59"/>
        <end position="78"/>
    </location>
</feature>
<keyword evidence="2" id="KW-0812">Transmembrane</keyword>
<dbReference type="OrthoDB" id="10455726at2759"/>
<feature type="transmembrane region" description="Helical" evidence="2">
    <location>
        <begin position="29"/>
        <end position="47"/>
    </location>
</feature>
<proteinExistence type="predicted"/>
<dbReference type="EMBL" id="QKWP01001249">
    <property type="protein sequence ID" value="RIB10458.1"/>
    <property type="molecule type" value="Genomic_DNA"/>
</dbReference>
<dbReference type="Proteomes" id="UP000266673">
    <property type="component" value="Unassembled WGS sequence"/>
</dbReference>
<sequence length="109" mass="12663">MSEYLIMLIYGASACYLIYKQIDNSHHRMYLPIFVLCLIIIIIAPLFPILSSESVKFKYPYFIPFIIPLVAIFIIELLKRINVIEETPTAPQSPVENRDPEKIDLSELF</sequence>
<evidence type="ECO:0000256" key="2">
    <source>
        <dbReference type="SAM" id="Phobius"/>
    </source>
</evidence>
<keyword evidence="2" id="KW-0472">Membrane</keyword>
<protein>
    <submittedName>
        <fullName evidence="3">Uncharacterized protein</fullName>
    </submittedName>
</protein>
<feature type="region of interest" description="Disordered" evidence="1">
    <location>
        <begin position="89"/>
        <end position="109"/>
    </location>
</feature>
<keyword evidence="2" id="KW-1133">Transmembrane helix</keyword>
<name>A0A397UMI6_9GLOM</name>
<evidence type="ECO:0000256" key="1">
    <source>
        <dbReference type="SAM" id="MobiDB-lite"/>
    </source>
</evidence>
<reference evidence="3 4" key="1">
    <citation type="submission" date="2018-06" db="EMBL/GenBank/DDBJ databases">
        <title>Comparative genomics reveals the genomic features of Rhizophagus irregularis, R. cerebriforme, R. diaphanum and Gigaspora rosea, and their symbiotic lifestyle signature.</title>
        <authorList>
            <person name="Morin E."/>
            <person name="San Clemente H."/>
            <person name="Chen E.C.H."/>
            <person name="De La Providencia I."/>
            <person name="Hainaut M."/>
            <person name="Kuo A."/>
            <person name="Kohler A."/>
            <person name="Murat C."/>
            <person name="Tang N."/>
            <person name="Roy S."/>
            <person name="Loubradou J."/>
            <person name="Henrissat B."/>
            <person name="Grigoriev I.V."/>
            <person name="Corradi N."/>
            <person name="Roux C."/>
            <person name="Martin F.M."/>
        </authorList>
    </citation>
    <scope>NUCLEOTIDE SEQUENCE [LARGE SCALE GENOMIC DNA]</scope>
    <source>
        <strain evidence="3 4">DAOM 194757</strain>
    </source>
</reference>
<comment type="caution">
    <text evidence="3">The sequence shown here is derived from an EMBL/GenBank/DDBJ whole genome shotgun (WGS) entry which is preliminary data.</text>
</comment>
<gene>
    <name evidence="3" type="ORF">C2G38_2106040</name>
</gene>
<accession>A0A397UMI6</accession>
<keyword evidence="4" id="KW-1185">Reference proteome</keyword>
<dbReference type="AlphaFoldDB" id="A0A397UMI6"/>
<evidence type="ECO:0000313" key="3">
    <source>
        <dbReference type="EMBL" id="RIB10458.1"/>
    </source>
</evidence>
<feature type="non-terminal residue" evidence="3">
    <location>
        <position position="109"/>
    </location>
</feature>
<organism evidence="3 4">
    <name type="scientific">Gigaspora rosea</name>
    <dbReference type="NCBI Taxonomy" id="44941"/>
    <lineage>
        <taxon>Eukaryota</taxon>
        <taxon>Fungi</taxon>
        <taxon>Fungi incertae sedis</taxon>
        <taxon>Mucoromycota</taxon>
        <taxon>Glomeromycotina</taxon>
        <taxon>Glomeromycetes</taxon>
        <taxon>Diversisporales</taxon>
        <taxon>Gigasporaceae</taxon>
        <taxon>Gigaspora</taxon>
    </lineage>
</organism>
<feature type="compositionally biased region" description="Basic and acidic residues" evidence="1">
    <location>
        <begin position="96"/>
        <end position="109"/>
    </location>
</feature>